<evidence type="ECO:0000259" key="5">
    <source>
        <dbReference type="PROSITE" id="PS50405"/>
    </source>
</evidence>
<comment type="similarity">
    <text evidence="2">Belongs to the GST superfamily. Sigma family.</text>
</comment>
<dbReference type="PANTHER" id="PTHR11571">
    <property type="entry name" value="GLUTATHIONE S-TRANSFERASE"/>
    <property type="match status" value="1"/>
</dbReference>
<dbReference type="SFLD" id="SFLDG00363">
    <property type="entry name" value="AMPS_(cytGST):_Alpha-__Mu-__Pi"/>
    <property type="match status" value="1"/>
</dbReference>
<dbReference type="EC" id="2.5.1.18" evidence="1"/>
<dbReference type="OMA" id="MPNYKLS"/>
<dbReference type="Pfam" id="PF02798">
    <property type="entry name" value="GST_N"/>
    <property type="match status" value="1"/>
</dbReference>
<proteinExistence type="inferred from homology"/>
<keyword evidence="7" id="KW-1185">Reference proteome</keyword>
<dbReference type="FunFam" id="1.20.1050.10:FF:000030">
    <property type="entry name" value="Glutathione S-transferase S1"/>
    <property type="match status" value="1"/>
</dbReference>
<accession>A0A1D2NAX7</accession>
<dbReference type="SFLD" id="SFLDS00019">
    <property type="entry name" value="Glutathione_Transferase_(cytos"/>
    <property type="match status" value="1"/>
</dbReference>
<dbReference type="OrthoDB" id="414243at2759"/>
<dbReference type="PANTHER" id="PTHR11571:SF150">
    <property type="entry name" value="GLUTATHIONE S-TRANSFERASE"/>
    <property type="match status" value="1"/>
</dbReference>
<keyword evidence="6" id="KW-0808">Transferase</keyword>
<name>A0A1D2NAX7_ORCCI</name>
<dbReference type="InterPro" id="IPR040079">
    <property type="entry name" value="Glutathione_S-Trfase"/>
</dbReference>
<dbReference type="Gene3D" id="3.40.30.10">
    <property type="entry name" value="Glutaredoxin"/>
    <property type="match status" value="1"/>
</dbReference>
<dbReference type="InterPro" id="IPR036282">
    <property type="entry name" value="Glutathione-S-Trfase_C_sf"/>
</dbReference>
<dbReference type="PROSITE" id="PS50405">
    <property type="entry name" value="GST_CTER"/>
    <property type="match status" value="1"/>
</dbReference>
<comment type="catalytic activity">
    <reaction evidence="3">
        <text>RX + glutathione = an S-substituted glutathione + a halide anion + H(+)</text>
        <dbReference type="Rhea" id="RHEA:16437"/>
        <dbReference type="ChEBI" id="CHEBI:15378"/>
        <dbReference type="ChEBI" id="CHEBI:16042"/>
        <dbReference type="ChEBI" id="CHEBI:17792"/>
        <dbReference type="ChEBI" id="CHEBI:57925"/>
        <dbReference type="ChEBI" id="CHEBI:90779"/>
        <dbReference type="EC" id="2.5.1.18"/>
    </reaction>
</comment>
<dbReference type="EMBL" id="LJIJ01000113">
    <property type="protein sequence ID" value="ODN02408.1"/>
    <property type="molecule type" value="Genomic_DNA"/>
</dbReference>
<gene>
    <name evidence="6" type="ORF">Ocin01_04288</name>
</gene>
<dbReference type="InterPro" id="IPR004045">
    <property type="entry name" value="Glutathione_S-Trfase_N"/>
</dbReference>
<reference evidence="6 7" key="1">
    <citation type="journal article" date="2016" name="Genome Biol. Evol.">
        <title>Gene Family Evolution Reflects Adaptation to Soil Environmental Stressors in the Genome of the Collembolan Orchesella cincta.</title>
        <authorList>
            <person name="Faddeeva-Vakhrusheva A."/>
            <person name="Derks M.F."/>
            <person name="Anvar S.Y."/>
            <person name="Agamennone V."/>
            <person name="Suring W."/>
            <person name="Smit S."/>
            <person name="van Straalen N.M."/>
            <person name="Roelofs D."/>
        </authorList>
    </citation>
    <scope>NUCLEOTIDE SEQUENCE [LARGE SCALE GENOMIC DNA]</scope>
    <source>
        <tissue evidence="6">Mixed pool</tissue>
    </source>
</reference>
<dbReference type="InterPro" id="IPR036249">
    <property type="entry name" value="Thioredoxin-like_sf"/>
</dbReference>
<dbReference type="SFLD" id="SFLDG01205">
    <property type="entry name" value="AMPS.1"/>
    <property type="match status" value="1"/>
</dbReference>
<dbReference type="GO" id="GO:0006749">
    <property type="term" value="P:glutathione metabolic process"/>
    <property type="evidence" value="ECO:0007669"/>
    <property type="project" value="TreeGrafter"/>
</dbReference>
<dbReference type="SUPFAM" id="SSF52833">
    <property type="entry name" value="Thioredoxin-like"/>
    <property type="match status" value="1"/>
</dbReference>
<sequence>MSAPKYKLSYFDGMWIAEPARYLLSYVKEDFEDVRFNQEQWDAMDKKDFPYGKVPVLEDTENGLKLGQSLAIVRYLAKKFKLVGETDAEAAKCDEYADVFKDLLQEIYPLWSADEEKKVEIKAAFMEKAVPRYFSVIESDLKNSKGDYLIGKSLTWADIISAHFTELFQIFLTIDVLANYPTMKAHQQRVFKLDGIREWRAKRPATPY</sequence>
<dbReference type="InterPro" id="IPR010987">
    <property type="entry name" value="Glutathione-S-Trfase_C-like"/>
</dbReference>
<organism evidence="6 7">
    <name type="scientific">Orchesella cincta</name>
    <name type="common">Springtail</name>
    <name type="synonym">Podura cincta</name>
    <dbReference type="NCBI Taxonomy" id="48709"/>
    <lineage>
        <taxon>Eukaryota</taxon>
        <taxon>Metazoa</taxon>
        <taxon>Ecdysozoa</taxon>
        <taxon>Arthropoda</taxon>
        <taxon>Hexapoda</taxon>
        <taxon>Collembola</taxon>
        <taxon>Entomobryomorpha</taxon>
        <taxon>Entomobryoidea</taxon>
        <taxon>Orchesellidae</taxon>
        <taxon>Orchesellinae</taxon>
        <taxon>Orchesella</taxon>
    </lineage>
</organism>
<dbReference type="InterPro" id="IPR004046">
    <property type="entry name" value="GST_C"/>
</dbReference>
<evidence type="ECO:0000313" key="7">
    <source>
        <dbReference type="Proteomes" id="UP000094527"/>
    </source>
</evidence>
<dbReference type="CDD" id="cd03192">
    <property type="entry name" value="GST_C_Sigma_like"/>
    <property type="match status" value="1"/>
</dbReference>
<evidence type="ECO:0000256" key="3">
    <source>
        <dbReference type="ARBA" id="ARBA00047960"/>
    </source>
</evidence>
<feature type="domain" description="GST C-terminal" evidence="5">
    <location>
        <begin position="86"/>
        <end position="208"/>
    </location>
</feature>
<evidence type="ECO:0000256" key="1">
    <source>
        <dbReference type="ARBA" id="ARBA00012452"/>
    </source>
</evidence>
<dbReference type="InterPro" id="IPR050213">
    <property type="entry name" value="GST_superfamily"/>
</dbReference>
<comment type="caution">
    <text evidence="6">The sequence shown here is derived from an EMBL/GenBank/DDBJ whole genome shotgun (WGS) entry which is preliminary data.</text>
</comment>
<dbReference type="CDD" id="cd03039">
    <property type="entry name" value="GST_N_Sigma_like"/>
    <property type="match status" value="1"/>
</dbReference>
<dbReference type="AlphaFoldDB" id="A0A1D2NAX7"/>
<feature type="domain" description="GST N-terminal" evidence="4">
    <location>
        <begin position="4"/>
        <end position="84"/>
    </location>
</feature>
<dbReference type="SUPFAM" id="SSF47616">
    <property type="entry name" value="GST C-terminal domain-like"/>
    <property type="match status" value="1"/>
</dbReference>
<evidence type="ECO:0000313" key="6">
    <source>
        <dbReference type="EMBL" id="ODN02408.1"/>
    </source>
</evidence>
<protein>
    <recommendedName>
        <fullName evidence="1">glutathione transferase</fullName>
        <ecNumber evidence="1">2.5.1.18</ecNumber>
    </recommendedName>
</protein>
<evidence type="ECO:0000259" key="4">
    <source>
        <dbReference type="PROSITE" id="PS50404"/>
    </source>
</evidence>
<dbReference type="STRING" id="48709.A0A1D2NAX7"/>
<evidence type="ECO:0000256" key="2">
    <source>
        <dbReference type="ARBA" id="ARBA00038317"/>
    </source>
</evidence>
<dbReference type="Pfam" id="PF14497">
    <property type="entry name" value="GST_C_3"/>
    <property type="match status" value="1"/>
</dbReference>
<dbReference type="Proteomes" id="UP000094527">
    <property type="component" value="Unassembled WGS sequence"/>
</dbReference>
<dbReference type="Gene3D" id="1.20.1050.10">
    <property type="match status" value="1"/>
</dbReference>
<dbReference type="GO" id="GO:0004364">
    <property type="term" value="F:glutathione transferase activity"/>
    <property type="evidence" value="ECO:0007669"/>
    <property type="project" value="UniProtKB-EC"/>
</dbReference>
<dbReference type="PROSITE" id="PS50404">
    <property type="entry name" value="GST_NTER"/>
    <property type="match status" value="1"/>
</dbReference>